<dbReference type="GO" id="GO:0089701">
    <property type="term" value="C:U2AF complex"/>
    <property type="evidence" value="ECO:0000318"/>
    <property type="project" value="GO_Central"/>
</dbReference>
<reference evidence="7" key="1">
    <citation type="journal article" date="2021" name="Nat. Commun.">
        <title>Genomic analyses provide insights into spinach domestication and the genetic basis of agronomic traits.</title>
        <authorList>
            <person name="Cai X."/>
            <person name="Sun X."/>
            <person name="Xu C."/>
            <person name="Sun H."/>
            <person name="Wang X."/>
            <person name="Ge C."/>
            <person name="Zhang Z."/>
            <person name="Wang Q."/>
            <person name="Fei Z."/>
            <person name="Jiao C."/>
            <person name="Wang Q."/>
        </authorList>
    </citation>
    <scope>NUCLEOTIDE SEQUENCE [LARGE SCALE GENOMIC DNA]</scope>
    <source>
        <strain evidence="7">cv. Varoflay</strain>
    </source>
</reference>
<dbReference type="KEGG" id="soe:110788893"/>
<organism evidence="7 8">
    <name type="scientific">Spinacia oleracea</name>
    <name type="common">Spinach</name>
    <dbReference type="NCBI Taxonomy" id="3562"/>
    <lineage>
        <taxon>Eukaryota</taxon>
        <taxon>Viridiplantae</taxon>
        <taxon>Streptophyta</taxon>
        <taxon>Embryophyta</taxon>
        <taxon>Tracheophyta</taxon>
        <taxon>Spermatophyta</taxon>
        <taxon>Magnoliopsida</taxon>
        <taxon>eudicotyledons</taxon>
        <taxon>Gunneridae</taxon>
        <taxon>Pentapetalae</taxon>
        <taxon>Caryophyllales</taxon>
        <taxon>Chenopodiaceae</taxon>
        <taxon>Chenopodioideae</taxon>
        <taxon>Anserineae</taxon>
        <taxon>Spinacia</taxon>
    </lineage>
</organism>
<evidence type="ECO:0000256" key="4">
    <source>
        <dbReference type="PROSITE-ProRule" id="PRU00176"/>
    </source>
</evidence>
<sequence>MSSSTRRKLKSAIICERTLDDTSEESSARTRPLSYDEIMLKRKSKKEVEGSVEEAQDAETSRHDETVRNPEHRTRDTNGASMKNSRDSQRKASPKRVEKGYRKEHTHITSDSRDYQREASPKKVDKSSRMEHTHIKRDSRGSQRESSPRKVEKSYRTERTHIKSDSRDYQREASPRKVEKSSRKEHTHVKSDPRDYQREACPRKKADKSSRTEHTHVKSDPQDSQREGSPRKKVEKSSKTEHADIKSDPRNSQLEASPRKVEKSSRTERTHSKSENKERRDVECRSKPKHDNDASNATESKTDRQGGMRSKIEERSRSDARYTNENKHHRDSVAQDRYVERNGGASERENKRRDRSGDDEKHRMGDAVKRHDSGSRRNSEISERKENMELSHSRHDETRSKRRRSRSQERTKDKARRSTSSSPKAQKTVLVGHVLDHGDTSTHSERDRSRRHSDVDRSKMSSDGSSSHYRRQGSSSGLGGYSPRKRKSEAAVKTPSPIHSPERKSAGWDLPHFAADKNLSTSVPSGTQLVSQTKPSNMIELAAGFSVASSMGKPTSAIFSNSLSAFKQATIDSVQLTQATRPMRRLYIDNIPGSATEKDIMECFNSFLLSSGSNYIRGTRPCISCMIHKEKGQALVEFLTPEDASAALSFDGRSLSGSILKIRRPKDFVEVPSGSSERLKAGAVSNRGDDSVREVSITAISDFVEDSSHKIFVGGIAEGLSSEMIVEIVSAFGTLKAYHFEVNEDLKEPCAFLEYADQSVTLNACASLNGMRLGGRVLTVAQAVPNTQSVESSRISPFYGIPEHVKPLLEMPTQVLKLSNVLDQKTMDSISETDLEEIVEDVRLECSRFGSVVSINVVKGGKTHASISEAKEVTYDVNTIQPPEQIIHQLDMNPVEVAADHYDRDGSNVEPPTDVKEFDAIGGVESDKHELVPATTDFEIGAAGTSIFEESEEADKISPQNADDEAAVIDDSAIDDMARVNDSEENRQEVSIQDSGVSSDLNPNGSMGIEKSGDGDTVHAEDVPELDKNNDTIQEVVPLPTNLGSSEEGIKDEDSYDRGNIFEVGCVLVEFRRPEASCMAAHCLHGRAFDDRIVTVEYASLKAYRERFPK</sequence>
<gene>
    <name evidence="8" type="primary">LOC110788893</name>
</gene>
<dbReference type="Proteomes" id="UP000813463">
    <property type="component" value="Chromosome 3"/>
</dbReference>
<evidence type="ECO:0000256" key="1">
    <source>
        <dbReference type="ARBA" id="ARBA00022664"/>
    </source>
</evidence>
<feature type="domain" description="RRM" evidence="6">
    <location>
        <begin position="709"/>
        <end position="785"/>
    </location>
</feature>
<evidence type="ECO:0000256" key="2">
    <source>
        <dbReference type="ARBA" id="ARBA00022884"/>
    </source>
</evidence>
<dbReference type="GO" id="GO:0016607">
    <property type="term" value="C:nuclear speck"/>
    <property type="evidence" value="ECO:0000318"/>
    <property type="project" value="GO_Central"/>
</dbReference>
<dbReference type="GO" id="GO:0071004">
    <property type="term" value="C:U2-type prespliceosome"/>
    <property type="evidence" value="ECO:0000318"/>
    <property type="project" value="GO_Central"/>
</dbReference>
<dbReference type="PROSITE" id="PS50102">
    <property type="entry name" value="RRM"/>
    <property type="match status" value="2"/>
</dbReference>
<dbReference type="FunFam" id="3.30.70.330:FF:000879">
    <property type="entry name" value="Splicing factor U2af large subunit A"/>
    <property type="match status" value="1"/>
</dbReference>
<dbReference type="OrthoDB" id="10266058at2759"/>
<feature type="compositionally biased region" description="Basic and acidic residues" evidence="5">
    <location>
        <begin position="59"/>
        <end position="76"/>
    </location>
</feature>
<feature type="compositionally biased region" description="Basic and acidic residues" evidence="5">
    <location>
        <begin position="257"/>
        <end position="293"/>
    </location>
</feature>
<dbReference type="InterPro" id="IPR035979">
    <property type="entry name" value="RBD_domain_sf"/>
</dbReference>
<dbReference type="Gene3D" id="3.30.70.330">
    <property type="match status" value="4"/>
</dbReference>
<dbReference type="PANTHER" id="PTHR23139">
    <property type="entry name" value="RNA-BINDING PROTEIN"/>
    <property type="match status" value="1"/>
</dbReference>
<evidence type="ECO:0000256" key="5">
    <source>
        <dbReference type="SAM" id="MobiDB-lite"/>
    </source>
</evidence>
<evidence type="ECO:0000259" key="6">
    <source>
        <dbReference type="PROSITE" id="PS50102"/>
    </source>
</evidence>
<feature type="compositionally biased region" description="Low complexity" evidence="5">
    <location>
        <begin position="461"/>
        <end position="475"/>
    </location>
</feature>
<evidence type="ECO:0000313" key="7">
    <source>
        <dbReference type="Proteomes" id="UP000813463"/>
    </source>
</evidence>
<dbReference type="SUPFAM" id="SSF54928">
    <property type="entry name" value="RNA-binding domain, RBD"/>
    <property type="match status" value="3"/>
</dbReference>
<feature type="region of interest" description="Disordered" evidence="5">
    <location>
        <begin position="1"/>
        <end position="508"/>
    </location>
</feature>
<feature type="compositionally biased region" description="Basic and acidic residues" evidence="5">
    <location>
        <begin position="1011"/>
        <end position="1026"/>
    </location>
</feature>
<dbReference type="Pfam" id="PF00076">
    <property type="entry name" value="RRM_1"/>
    <property type="match status" value="1"/>
</dbReference>
<feature type="compositionally biased region" description="Basic and acidic residues" evidence="5">
    <location>
        <begin position="84"/>
        <end position="249"/>
    </location>
</feature>
<dbReference type="InterPro" id="IPR000504">
    <property type="entry name" value="RRM_dom"/>
</dbReference>
<proteinExistence type="predicted"/>
<keyword evidence="1" id="KW-0507">mRNA processing</keyword>
<dbReference type="GeneID" id="110788893"/>
<feature type="compositionally biased region" description="Basic and acidic residues" evidence="5">
    <location>
        <begin position="434"/>
        <end position="460"/>
    </location>
</feature>
<name>A0A9R0IH31_SPIOL</name>
<feature type="region of interest" description="Disordered" evidence="5">
    <location>
        <begin position="982"/>
        <end position="1026"/>
    </location>
</feature>
<feature type="compositionally biased region" description="Basic and acidic residues" evidence="5">
    <location>
        <begin position="300"/>
        <end position="399"/>
    </location>
</feature>
<keyword evidence="3" id="KW-0508">mRNA splicing</keyword>
<keyword evidence="7" id="KW-1185">Reference proteome</keyword>
<feature type="domain" description="RRM" evidence="6">
    <location>
        <begin position="584"/>
        <end position="667"/>
    </location>
</feature>
<evidence type="ECO:0000313" key="8">
    <source>
        <dbReference type="RefSeq" id="XP_021849215.1"/>
    </source>
</evidence>
<reference evidence="8" key="2">
    <citation type="submission" date="2025-08" db="UniProtKB">
        <authorList>
            <consortium name="RefSeq"/>
        </authorList>
    </citation>
    <scope>IDENTIFICATION</scope>
    <source>
        <tissue evidence="8">Leaf</tissue>
    </source>
</reference>
<dbReference type="GO" id="GO:0008187">
    <property type="term" value="F:poly-pyrimidine tract binding"/>
    <property type="evidence" value="ECO:0000318"/>
    <property type="project" value="GO_Central"/>
</dbReference>
<dbReference type="GO" id="GO:0000245">
    <property type="term" value="P:spliceosomal complex assembly"/>
    <property type="evidence" value="ECO:0000318"/>
    <property type="project" value="GO_Central"/>
</dbReference>
<dbReference type="GO" id="GO:0000243">
    <property type="term" value="C:commitment complex"/>
    <property type="evidence" value="ECO:0000318"/>
    <property type="project" value="GO_Central"/>
</dbReference>
<feature type="compositionally biased region" description="Polar residues" evidence="5">
    <location>
        <begin position="989"/>
        <end position="1005"/>
    </location>
</feature>
<dbReference type="InterPro" id="IPR012677">
    <property type="entry name" value="Nucleotide-bd_a/b_plait_sf"/>
</dbReference>
<dbReference type="GO" id="GO:0030628">
    <property type="term" value="F:pre-mRNA 3'-splice site binding"/>
    <property type="evidence" value="ECO:0000318"/>
    <property type="project" value="GO_Central"/>
</dbReference>
<dbReference type="SMART" id="SM00360">
    <property type="entry name" value="RRM"/>
    <property type="match status" value="2"/>
</dbReference>
<dbReference type="AlphaFoldDB" id="A0A9R0IH31"/>
<dbReference type="RefSeq" id="XP_021849215.1">
    <property type="nucleotide sequence ID" value="XM_021993523.2"/>
</dbReference>
<feature type="compositionally biased region" description="Basic residues" evidence="5">
    <location>
        <begin position="1"/>
        <end position="10"/>
    </location>
</feature>
<accession>A0A9R0IH31</accession>
<keyword evidence="2 4" id="KW-0694">RNA-binding</keyword>
<protein>
    <recommendedName>
        <fullName evidence="6">RRM domain-containing protein</fullName>
    </recommendedName>
</protein>
<evidence type="ECO:0000256" key="3">
    <source>
        <dbReference type="ARBA" id="ARBA00023187"/>
    </source>
</evidence>